<dbReference type="AlphaFoldDB" id="A0A7V2SVD1"/>
<dbReference type="EMBL" id="DRND01000143">
    <property type="protein sequence ID" value="HFC46580.1"/>
    <property type="molecule type" value="Genomic_DNA"/>
</dbReference>
<organism evidence="1">
    <name type="scientific">Dissulfuribacter thermophilus</name>
    <dbReference type="NCBI Taxonomy" id="1156395"/>
    <lineage>
        <taxon>Bacteria</taxon>
        <taxon>Pseudomonadati</taxon>
        <taxon>Thermodesulfobacteriota</taxon>
        <taxon>Dissulfuribacteria</taxon>
        <taxon>Dissulfuribacterales</taxon>
        <taxon>Dissulfuribacteraceae</taxon>
        <taxon>Dissulfuribacter</taxon>
    </lineage>
</organism>
<proteinExistence type="predicted"/>
<dbReference type="GO" id="GO:0016020">
    <property type="term" value="C:membrane"/>
    <property type="evidence" value="ECO:0007669"/>
    <property type="project" value="InterPro"/>
</dbReference>
<feature type="non-terminal residue" evidence="1">
    <location>
        <position position="1"/>
    </location>
</feature>
<dbReference type="Pfam" id="PF01972">
    <property type="entry name" value="SDH_protease"/>
    <property type="match status" value="1"/>
</dbReference>
<evidence type="ECO:0000313" key="1">
    <source>
        <dbReference type="EMBL" id="HFC46580.1"/>
    </source>
</evidence>
<name>A0A7V2SVD1_9BACT</name>
<gene>
    <name evidence="1" type="ORF">ENJ63_01720</name>
</gene>
<dbReference type="InterPro" id="IPR002825">
    <property type="entry name" value="Pept_S49_ser-pept_pro"/>
</dbReference>
<accession>A0A7V2SVD1</accession>
<protein>
    <submittedName>
        <fullName evidence="1">Uncharacterized protein</fullName>
    </submittedName>
</protein>
<comment type="caution">
    <text evidence="1">The sequence shown here is derived from an EMBL/GenBank/DDBJ whole genome shotgun (WGS) entry which is preliminary data.</text>
</comment>
<dbReference type="Proteomes" id="UP000885797">
    <property type="component" value="Unassembled WGS sequence"/>
</dbReference>
<sequence length="48" mass="5622">EAKRLGLHVKEEMPDEVYQLMSLYPQPVKREPAVEFLPIPRKSRTKEG</sequence>
<reference evidence="1" key="1">
    <citation type="journal article" date="2020" name="mSystems">
        <title>Genome- and Community-Level Interaction Insights into Carbon Utilization and Element Cycling Functions of Hydrothermarchaeota in Hydrothermal Sediment.</title>
        <authorList>
            <person name="Zhou Z."/>
            <person name="Liu Y."/>
            <person name="Xu W."/>
            <person name="Pan J."/>
            <person name="Luo Z.H."/>
            <person name="Li M."/>
        </authorList>
    </citation>
    <scope>NUCLEOTIDE SEQUENCE [LARGE SCALE GENOMIC DNA]</scope>
    <source>
        <strain evidence="1">HyVt-503</strain>
    </source>
</reference>